<dbReference type="InterPro" id="IPR005467">
    <property type="entry name" value="His_kinase_dom"/>
</dbReference>
<evidence type="ECO:0000256" key="2">
    <source>
        <dbReference type="ARBA" id="ARBA00012438"/>
    </source>
</evidence>
<evidence type="ECO:0000256" key="9">
    <source>
        <dbReference type="SAM" id="Phobius"/>
    </source>
</evidence>
<dbReference type="Proteomes" id="UP000288096">
    <property type="component" value="Unassembled WGS sequence"/>
</dbReference>
<dbReference type="InterPro" id="IPR003594">
    <property type="entry name" value="HATPase_dom"/>
</dbReference>
<dbReference type="PANTHER" id="PTHR43065:SF10">
    <property type="entry name" value="PEROXIDE STRESS-ACTIVATED HISTIDINE KINASE MAK3"/>
    <property type="match status" value="1"/>
</dbReference>
<dbReference type="Gene3D" id="3.30.565.10">
    <property type="entry name" value="Histidine kinase-like ATPase, C-terminal domain"/>
    <property type="match status" value="1"/>
</dbReference>
<dbReference type="InterPro" id="IPR004358">
    <property type="entry name" value="Sig_transdc_His_kin-like_C"/>
</dbReference>
<dbReference type="PROSITE" id="PS50109">
    <property type="entry name" value="HIS_KIN"/>
    <property type="match status" value="1"/>
</dbReference>
<dbReference type="Pfam" id="PF00512">
    <property type="entry name" value="HisKA"/>
    <property type="match status" value="1"/>
</dbReference>
<evidence type="ECO:0000256" key="8">
    <source>
        <dbReference type="ARBA" id="ARBA00023012"/>
    </source>
</evidence>
<sequence length="504" mass="57020">MWYRLNLSVRIYIILTALVLIPFLGGMVMVWYTYRMEGLMADMVERDTAAFETAQALETALVNQKGFVSYYFLDGNPDWLQQLGECRQIFRNLLDRSRTFTTGPAQKEAIDRVESEYNLYVGSKDQVIDYYMAGRREAGGELHREVRQHFFKILELCEEYKNIYKAKISHVRAETHEQARHLRVIAGLGMALDGIFGVLLIFVLVNYILGPVRRLAEEADRKENRDRSENEITALSRSVRGLIEDVDQTHSELEKSREHLLQAEKMAMVGKLAAGMAHSIRNPFTSVKMRLFSLSRTLEMSETQKEDFDVISEEIRHVDTIVQNFLEFSRPPKLRMQQISPSTVVDMALQLLAHRLKSYDVTPGVNRKEMLPAVAADPEQLKEVLVNLIINACESMEKDQHGNISIHEQEFFSKSLGHVSVIRVSDDGSGIPEAVQEKIFQPFFTTKEDGTGLGLSIAARIIRQHGGLLEVKSIEGYGTTFVITLPAVPRHGEAGPKTITGAGD</sequence>
<keyword evidence="9" id="KW-0812">Transmembrane</keyword>
<dbReference type="InterPro" id="IPR036890">
    <property type="entry name" value="HATPase_C_sf"/>
</dbReference>
<proteinExistence type="predicted"/>
<dbReference type="EC" id="2.7.13.3" evidence="2"/>
<dbReference type="GO" id="GO:0000155">
    <property type="term" value="F:phosphorelay sensor kinase activity"/>
    <property type="evidence" value="ECO:0007669"/>
    <property type="project" value="InterPro"/>
</dbReference>
<dbReference type="PRINTS" id="PR00344">
    <property type="entry name" value="BCTRLSENSOR"/>
</dbReference>
<comment type="catalytic activity">
    <reaction evidence="1">
        <text>ATP + protein L-histidine = ADP + protein N-phospho-L-histidine.</text>
        <dbReference type="EC" id="2.7.13.3"/>
    </reaction>
</comment>
<feature type="domain" description="Histidine kinase" evidence="10">
    <location>
        <begin position="275"/>
        <end position="489"/>
    </location>
</feature>
<keyword evidence="5" id="KW-0547">Nucleotide-binding</keyword>
<keyword evidence="9" id="KW-1133">Transmembrane helix</keyword>
<gene>
    <name evidence="11" type="ORF">DENIS_0510</name>
</gene>
<keyword evidence="6 11" id="KW-0418">Kinase</keyword>
<comment type="caution">
    <text evidence="11">The sequence shown here is derived from an EMBL/GenBank/DDBJ whole genome shotgun (WGS) entry which is preliminary data.</text>
</comment>
<evidence type="ECO:0000259" key="10">
    <source>
        <dbReference type="PROSITE" id="PS50109"/>
    </source>
</evidence>
<protein>
    <recommendedName>
        <fullName evidence="2">histidine kinase</fullName>
        <ecNumber evidence="2">2.7.13.3</ecNumber>
    </recommendedName>
</protein>
<keyword evidence="4" id="KW-0808">Transferase</keyword>
<dbReference type="SUPFAM" id="SSF55874">
    <property type="entry name" value="ATPase domain of HSP90 chaperone/DNA topoisomerase II/histidine kinase"/>
    <property type="match status" value="1"/>
</dbReference>
<keyword evidence="12" id="KW-1185">Reference proteome</keyword>
<dbReference type="AlphaFoldDB" id="A0A401FRI3"/>
<evidence type="ECO:0000256" key="6">
    <source>
        <dbReference type="ARBA" id="ARBA00022777"/>
    </source>
</evidence>
<dbReference type="InterPro" id="IPR003661">
    <property type="entry name" value="HisK_dim/P_dom"/>
</dbReference>
<evidence type="ECO:0000313" key="12">
    <source>
        <dbReference type="Proteomes" id="UP000288096"/>
    </source>
</evidence>
<name>A0A401FRI3_9BACT</name>
<dbReference type="RefSeq" id="WP_124327074.1">
    <property type="nucleotide sequence ID" value="NZ_BEXT01000001.1"/>
</dbReference>
<feature type="transmembrane region" description="Helical" evidence="9">
    <location>
        <begin position="12"/>
        <end position="34"/>
    </location>
</feature>
<organism evidence="11 12">
    <name type="scientific">Desulfonema ishimotonii</name>
    <dbReference type="NCBI Taxonomy" id="45657"/>
    <lineage>
        <taxon>Bacteria</taxon>
        <taxon>Pseudomonadati</taxon>
        <taxon>Thermodesulfobacteriota</taxon>
        <taxon>Desulfobacteria</taxon>
        <taxon>Desulfobacterales</taxon>
        <taxon>Desulfococcaceae</taxon>
        <taxon>Desulfonema</taxon>
    </lineage>
</organism>
<reference evidence="12" key="1">
    <citation type="submission" date="2017-11" db="EMBL/GenBank/DDBJ databases">
        <authorList>
            <person name="Watanabe M."/>
            <person name="Kojima H."/>
        </authorList>
    </citation>
    <scope>NUCLEOTIDE SEQUENCE [LARGE SCALE GENOMIC DNA]</scope>
    <source>
        <strain evidence="12">Tokyo 01</strain>
    </source>
</reference>
<dbReference type="Gene3D" id="1.10.287.130">
    <property type="match status" value="1"/>
</dbReference>
<dbReference type="CDD" id="cd00082">
    <property type="entry name" value="HisKA"/>
    <property type="match status" value="1"/>
</dbReference>
<keyword evidence="8" id="KW-0902">Two-component regulatory system</keyword>
<dbReference type="SUPFAM" id="SSF47384">
    <property type="entry name" value="Homodimeric domain of signal transducing histidine kinase"/>
    <property type="match status" value="1"/>
</dbReference>
<evidence type="ECO:0000256" key="7">
    <source>
        <dbReference type="ARBA" id="ARBA00022840"/>
    </source>
</evidence>
<dbReference type="InterPro" id="IPR036097">
    <property type="entry name" value="HisK_dim/P_sf"/>
</dbReference>
<evidence type="ECO:0000256" key="4">
    <source>
        <dbReference type="ARBA" id="ARBA00022679"/>
    </source>
</evidence>
<dbReference type="EMBL" id="BEXT01000001">
    <property type="protein sequence ID" value="GBC59571.1"/>
    <property type="molecule type" value="Genomic_DNA"/>
</dbReference>
<dbReference type="OrthoDB" id="9781147at2"/>
<evidence type="ECO:0000256" key="5">
    <source>
        <dbReference type="ARBA" id="ARBA00022741"/>
    </source>
</evidence>
<dbReference type="Pfam" id="PF02518">
    <property type="entry name" value="HATPase_c"/>
    <property type="match status" value="1"/>
</dbReference>
<keyword evidence="7" id="KW-0067">ATP-binding</keyword>
<dbReference type="SMART" id="SM00388">
    <property type="entry name" value="HisKA"/>
    <property type="match status" value="1"/>
</dbReference>
<dbReference type="PANTHER" id="PTHR43065">
    <property type="entry name" value="SENSOR HISTIDINE KINASE"/>
    <property type="match status" value="1"/>
</dbReference>
<dbReference type="SMART" id="SM00387">
    <property type="entry name" value="HATPase_c"/>
    <property type="match status" value="1"/>
</dbReference>
<evidence type="ECO:0000313" key="11">
    <source>
        <dbReference type="EMBL" id="GBC59571.1"/>
    </source>
</evidence>
<reference evidence="12" key="2">
    <citation type="submission" date="2019-01" db="EMBL/GenBank/DDBJ databases">
        <title>Genome sequence of Desulfonema ishimotonii strain Tokyo 01.</title>
        <authorList>
            <person name="Fukui M."/>
        </authorList>
    </citation>
    <scope>NUCLEOTIDE SEQUENCE [LARGE SCALE GENOMIC DNA]</scope>
    <source>
        <strain evidence="12">Tokyo 01</strain>
    </source>
</reference>
<keyword evidence="9" id="KW-0472">Membrane</keyword>
<evidence type="ECO:0000256" key="3">
    <source>
        <dbReference type="ARBA" id="ARBA00022553"/>
    </source>
</evidence>
<evidence type="ECO:0000256" key="1">
    <source>
        <dbReference type="ARBA" id="ARBA00000085"/>
    </source>
</evidence>
<keyword evidence="3" id="KW-0597">Phosphoprotein</keyword>
<accession>A0A401FRI3</accession>
<feature type="transmembrane region" description="Helical" evidence="9">
    <location>
        <begin position="184"/>
        <end position="209"/>
    </location>
</feature>
<dbReference type="GO" id="GO:0005524">
    <property type="term" value="F:ATP binding"/>
    <property type="evidence" value="ECO:0007669"/>
    <property type="project" value="UniProtKB-KW"/>
</dbReference>